<feature type="binding site" evidence="6">
    <location>
        <position position="96"/>
    </location>
    <ligand>
        <name>S-adenosyl-L-methionine</name>
        <dbReference type="ChEBI" id="CHEBI:59789"/>
    </ligand>
</feature>
<dbReference type="PROSITE" id="PS51686">
    <property type="entry name" value="SAM_MT_RSMB_NOP"/>
    <property type="match status" value="1"/>
</dbReference>
<dbReference type="CDD" id="cd02440">
    <property type="entry name" value="AdoMet_MTases"/>
    <property type="match status" value="1"/>
</dbReference>
<dbReference type="GO" id="GO:0003723">
    <property type="term" value="F:RNA binding"/>
    <property type="evidence" value="ECO:0007669"/>
    <property type="project" value="UniProtKB-UniRule"/>
</dbReference>
<keyword evidence="2 6" id="KW-0489">Methyltransferase</keyword>
<dbReference type="InterPro" id="IPR031341">
    <property type="entry name" value="Methyltr_RsmF_N"/>
</dbReference>
<dbReference type="InterPro" id="IPR029063">
    <property type="entry name" value="SAM-dependent_MTases_sf"/>
</dbReference>
<dbReference type="SUPFAM" id="SSF53335">
    <property type="entry name" value="S-adenosyl-L-methionine-dependent methyltransferases"/>
    <property type="match status" value="1"/>
</dbReference>
<name>A0A5K7S5F1_9BACT</name>
<dbReference type="Proteomes" id="UP001193389">
    <property type="component" value="Chromosome"/>
</dbReference>
<dbReference type="InterPro" id="IPR001678">
    <property type="entry name" value="MeTrfase_RsmB-F_NOP2_dom"/>
</dbReference>
<dbReference type="PANTHER" id="PTHR22807">
    <property type="entry name" value="NOP2 YEAST -RELATED NOL1/NOP2/FMU SUN DOMAIN-CONTAINING"/>
    <property type="match status" value="1"/>
</dbReference>
<evidence type="ECO:0000256" key="3">
    <source>
        <dbReference type="ARBA" id="ARBA00022679"/>
    </source>
</evidence>
<keyword evidence="3 6" id="KW-0808">Transferase</keyword>
<dbReference type="Pfam" id="PF01189">
    <property type="entry name" value="Methyltr_RsmB-F"/>
    <property type="match status" value="1"/>
</dbReference>
<keyword evidence="5 6" id="KW-0694">RNA-binding</keyword>
<dbReference type="KEGG" id="anf:AQPE_0900"/>
<evidence type="ECO:0000256" key="6">
    <source>
        <dbReference type="PROSITE-ProRule" id="PRU01023"/>
    </source>
</evidence>
<dbReference type="GO" id="GO:0001510">
    <property type="term" value="P:RNA methylation"/>
    <property type="evidence" value="ECO:0007669"/>
    <property type="project" value="InterPro"/>
</dbReference>
<feature type="domain" description="SAM-dependent MTase RsmB/NOP-type" evidence="7">
    <location>
        <begin position="1"/>
        <end position="257"/>
    </location>
</feature>
<evidence type="ECO:0000313" key="8">
    <source>
        <dbReference type="EMBL" id="BBE16756.1"/>
    </source>
</evidence>
<dbReference type="Gene3D" id="3.30.70.1170">
    <property type="entry name" value="Sun protein, domain 3"/>
    <property type="match status" value="1"/>
</dbReference>
<comment type="similarity">
    <text evidence="6">Belongs to the class I-like SAM-binding methyltransferase superfamily. RsmB/NOP family.</text>
</comment>
<protein>
    <submittedName>
        <fullName evidence="8">tRNA and rRNA cytosine-C5-methylases</fullName>
    </submittedName>
</protein>
<dbReference type="AlphaFoldDB" id="A0A5K7S5F1"/>
<keyword evidence="9" id="KW-1185">Reference proteome</keyword>
<feature type="binding site" evidence="6">
    <location>
        <begin position="72"/>
        <end position="78"/>
    </location>
    <ligand>
        <name>S-adenosyl-L-methionine</name>
        <dbReference type="ChEBI" id="CHEBI:59789"/>
    </ligand>
</feature>
<proteinExistence type="inferred from homology"/>
<dbReference type="Gene3D" id="2.30.130.60">
    <property type="match status" value="1"/>
</dbReference>
<evidence type="ECO:0000256" key="2">
    <source>
        <dbReference type="ARBA" id="ARBA00022603"/>
    </source>
</evidence>
<feature type="binding site" evidence="6">
    <location>
        <position position="123"/>
    </location>
    <ligand>
        <name>S-adenosyl-L-methionine</name>
        <dbReference type="ChEBI" id="CHEBI:59789"/>
    </ligand>
</feature>
<dbReference type="Pfam" id="PF13636">
    <property type="entry name" value="Methyltranf_PUA"/>
    <property type="match status" value="1"/>
</dbReference>
<gene>
    <name evidence="8" type="ORF">AQPE_0900</name>
</gene>
<dbReference type="Pfam" id="PF17125">
    <property type="entry name" value="Methyltr_RsmF_N"/>
    <property type="match status" value="1"/>
</dbReference>
<dbReference type="GO" id="GO:0008173">
    <property type="term" value="F:RNA methyltransferase activity"/>
    <property type="evidence" value="ECO:0007669"/>
    <property type="project" value="InterPro"/>
</dbReference>
<evidence type="ECO:0000256" key="4">
    <source>
        <dbReference type="ARBA" id="ARBA00022691"/>
    </source>
</evidence>
<evidence type="ECO:0000313" key="9">
    <source>
        <dbReference type="Proteomes" id="UP001193389"/>
    </source>
</evidence>
<dbReference type="InterPro" id="IPR049560">
    <property type="entry name" value="MeTrfase_RsmB-F_NOP2_cat"/>
</dbReference>
<dbReference type="PANTHER" id="PTHR22807:SF30">
    <property type="entry name" value="28S RRNA (CYTOSINE(4447)-C(5))-METHYLTRANSFERASE-RELATED"/>
    <property type="match status" value="1"/>
</dbReference>
<feature type="active site" description="Nucleophile" evidence="6">
    <location>
        <position position="193"/>
    </location>
</feature>
<feature type="binding site" evidence="6">
    <location>
        <position position="140"/>
    </location>
    <ligand>
        <name>S-adenosyl-L-methionine</name>
        <dbReference type="ChEBI" id="CHEBI:59789"/>
    </ligand>
</feature>
<sequence length="425" mass="48677">MRTNPRKFNVPIASERIPWCDTGIFLNERPSFTLDPIFHSGAYYVQEASSMFVEQAFRQIEHSKNRIVLDLCAAPGGKSTHLLSLLDSSDLLVANEVIRSRVSVLDENIRKWGHQNVVVCSNDPADFSDLDGMFDVMLVDAPCSGEGLFRRDASAIQQWSVDNTNLCSTRQRRILADVWPALKNGGYLIYSTCTFNPAENEENLKWLAENNEVESIRIPLQENWGVEEIETDGMFGYRFLPHKVKGEGFFLTLIRKKDGSDSYPISKKMKSRFENMPKQFAEIRNWLSTSDSGFFAKSEFLIAFPESKIPVLNALSEQLRVISFGLPVAQFKKNDLLPEHTFALSVDRNPDVFESIELDLRDALLFQKKDEIRISSTTKGWLLVKYQGVPLGFVKNLGNRANNYFPKEWRIRMTLPELPEPWYRL</sequence>
<evidence type="ECO:0000256" key="5">
    <source>
        <dbReference type="ARBA" id="ARBA00022884"/>
    </source>
</evidence>
<keyword evidence="4 6" id="KW-0949">S-adenosyl-L-methionine</keyword>
<dbReference type="EMBL" id="AP018694">
    <property type="protein sequence ID" value="BBE16756.1"/>
    <property type="molecule type" value="Genomic_DNA"/>
</dbReference>
<keyword evidence="1" id="KW-0963">Cytoplasm</keyword>
<reference evidence="8" key="1">
    <citation type="journal article" date="2020" name="Int. J. Syst. Evol. Microbiol.">
        <title>Aquipluma nitroreducens gen. nov. sp. nov., a novel facultatively anaerobic bacterium isolated from a freshwater lake.</title>
        <authorList>
            <person name="Watanabe M."/>
            <person name="Kojima H."/>
            <person name="Fukui M."/>
        </authorList>
    </citation>
    <scope>NUCLEOTIDE SEQUENCE</scope>
    <source>
        <strain evidence="8">MeG22</strain>
    </source>
</reference>
<evidence type="ECO:0000259" key="7">
    <source>
        <dbReference type="PROSITE" id="PS51686"/>
    </source>
</evidence>
<dbReference type="InterPro" id="IPR027391">
    <property type="entry name" value="Nol1_Nop2_Fmu_2"/>
</dbReference>
<dbReference type="Gene3D" id="3.40.50.150">
    <property type="entry name" value="Vaccinia Virus protein VP39"/>
    <property type="match status" value="1"/>
</dbReference>
<dbReference type="InterPro" id="IPR023267">
    <property type="entry name" value="RCMT"/>
</dbReference>
<organism evidence="8 9">
    <name type="scientific">Aquipluma nitroreducens</name>
    <dbReference type="NCBI Taxonomy" id="2010828"/>
    <lineage>
        <taxon>Bacteria</taxon>
        <taxon>Pseudomonadati</taxon>
        <taxon>Bacteroidota</taxon>
        <taxon>Bacteroidia</taxon>
        <taxon>Marinilabiliales</taxon>
        <taxon>Prolixibacteraceae</taxon>
        <taxon>Aquipluma</taxon>
    </lineage>
</organism>
<dbReference type="PRINTS" id="PR02008">
    <property type="entry name" value="RCMTFAMILY"/>
</dbReference>
<accession>A0A5K7S5F1</accession>
<evidence type="ECO:0000256" key="1">
    <source>
        <dbReference type="ARBA" id="ARBA00022490"/>
    </source>
</evidence>